<feature type="domain" description="ELK" evidence="9">
    <location>
        <begin position="379"/>
        <end position="399"/>
    </location>
</feature>
<dbReference type="Pfam" id="PF03790">
    <property type="entry name" value="KNOX1"/>
    <property type="match status" value="1"/>
</dbReference>
<feature type="compositionally biased region" description="Acidic residues" evidence="7">
    <location>
        <begin position="349"/>
        <end position="358"/>
    </location>
</feature>
<name>A0A9D4ZED6_ADICA</name>
<dbReference type="PROSITE" id="PS51213">
    <property type="entry name" value="ELK"/>
    <property type="match status" value="1"/>
</dbReference>
<gene>
    <name evidence="10" type="ORF">GOP47_0013268</name>
</gene>
<dbReference type="GO" id="GO:0000981">
    <property type="term" value="F:DNA-binding transcription factor activity, RNA polymerase II-specific"/>
    <property type="evidence" value="ECO:0007669"/>
    <property type="project" value="InterPro"/>
</dbReference>
<dbReference type="PANTHER" id="PTHR11850">
    <property type="entry name" value="HOMEOBOX PROTEIN TRANSCRIPTION FACTORS"/>
    <property type="match status" value="1"/>
</dbReference>
<dbReference type="PROSITE" id="PS00027">
    <property type="entry name" value="HOMEOBOX_1"/>
    <property type="match status" value="1"/>
</dbReference>
<dbReference type="AlphaFoldDB" id="A0A9D4ZED6"/>
<dbReference type="PROSITE" id="PS50071">
    <property type="entry name" value="HOMEOBOX_2"/>
    <property type="match status" value="1"/>
</dbReference>
<feature type="region of interest" description="Disordered" evidence="7">
    <location>
        <begin position="38"/>
        <end position="70"/>
    </location>
</feature>
<dbReference type="SUPFAM" id="SSF46689">
    <property type="entry name" value="Homeodomain-like"/>
    <property type="match status" value="1"/>
</dbReference>
<dbReference type="Pfam" id="PF03791">
    <property type="entry name" value="KNOX2"/>
    <property type="match status" value="1"/>
</dbReference>
<dbReference type="OrthoDB" id="10056939at2759"/>
<dbReference type="InterPro" id="IPR017970">
    <property type="entry name" value="Homeobox_CS"/>
</dbReference>
<dbReference type="FunFam" id="1.10.10.60:FF:000076">
    <property type="entry name" value="Homeobox protein knotted-1-like 2"/>
    <property type="match status" value="1"/>
</dbReference>
<dbReference type="SMART" id="SM01255">
    <property type="entry name" value="KNOX1"/>
    <property type="match status" value="1"/>
</dbReference>
<evidence type="ECO:0000259" key="8">
    <source>
        <dbReference type="PROSITE" id="PS50071"/>
    </source>
</evidence>
<comment type="subcellular location">
    <subcellularLocation>
        <location evidence="1 5">Nucleus</location>
    </subcellularLocation>
</comment>
<dbReference type="InterPro" id="IPR050224">
    <property type="entry name" value="TALE_homeobox"/>
</dbReference>
<comment type="caution">
    <text evidence="10">The sequence shown here is derived from an EMBL/GenBank/DDBJ whole genome shotgun (WGS) entry which is preliminary data.</text>
</comment>
<evidence type="ECO:0000256" key="3">
    <source>
        <dbReference type="ARBA" id="ARBA00023155"/>
    </source>
</evidence>
<dbReference type="InterPro" id="IPR005541">
    <property type="entry name" value="KNOX2"/>
</dbReference>
<dbReference type="EMBL" id="JABFUD020000013">
    <property type="protein sequence ID" value="KAI5071017.1"/>
    <property type="molecule type" value="Genomic_DNA"/>
</dbReference>
<feature type="domain" description="Homeobox" evidence="8">
    <location>
        <begin position="399"/>
        <end position="462"/>
    </location>
</feature>
<reference evidence="10" key="1">
    <citation type="submission" date="2021-01" db="EMBL/GenBank/DDBJ databases">
        <title>Adiantum capillus-veneris genome.</title>
        <authorList>
            <person name="Fang Y."/>
            <person name="Liao Q."/>
        </authorList>
    </citation>
    <scope>NUCLEOTIDE SEQUENCE</scope>
    <source>
        <strain evidence="10">H3</strain>
        <tissue evidence="10">Leaf</tissue>
    </source>
</reference>
<keyword evidence="3 5" id="KW-0371">Homeobox</keyword>
<dbReference type="InterPro" id="IPR005540">
    <property type="entry name" value="KNOX1"/>
</dbReference>
<evidence type="ECO:0000256" key="7">
    <source>
        <dbReference type="SAM" id="MobiDB-lite"/>
    </source>
</evidence>
<dbReference type="GO" id="GO:0003677">
    <property type="term" value="F:DNA binding"/>
    <property type="evidence" value="ECO:0007669"/>
    <property type="project" value="UniProtKB-UniRule"/>
</dbReference>
<accession>A0A9D4ZED6</accession>
<proteinExistence type="inferred from homology"/>
<protein>
    <submittedName>
        <fullName evidence="10">Uncharacterized protein</fullName>
    </submittedName>
</protein>
<dbReference type="CDD" id="cd00086">
    <property type="entry name" value="homeodomain"/>
    <property type="match status" value="1"/>
</dbReference>
<evidence type="ECO:0000256" key="4">
    <source>
        <dbReference type="ARBA" id="ARBA00023242"/>
    </source>
</evidence>
<evidence type="ECO:0000256" key="2">
    <source>
        <dbReference type="ARBA" id="ARBA00023125"/>
    </source>
</evidence>
<dbReference type="InterPro" id="IPR005539">
    <property type="entry name" value="ELK_dom"/>
</dbReference>
<dbReference type="SMART" id="SM01256">
    <property type="entry name" value="KNOX2"/>
    <property type="match status" value="1"/>
</dbReference>
<dbReference type="InterPro" id="IPR001356">
    <property type="entry name" value="HD"/>
</dbReference>
<dbReference type="GO" id="GO:0005634">
    <property type="term" value="C:nucleus"/>
    <property type="evidence" value="ECO:0007669"/>
    <property type="project" value="UniProtKB-SubCell"/>
</dbReference>
<dbReference type="InterPro" id="IPR008422">
    <property type="entry name" value="KN_HD"/>
</dbReference>
<comment type="similarity">
    <text evidence="6">Belongs to the TALE/KNOX homeobox family.</text>
</comment>
<keyword evidence="2 5" id="KW-0238">DNA-binding</keyword>
<dbReference type="Pfam" id="PF03789">
    <property type="entry name" value="ELK"/>
    <property type="match status" value="1"/>
</dbReference>
<dbReference type="Pfam" id="PF05920">
    <property type="entry name" value="Homeobox_KN"/>
    <property type="match status" value="1"/>
</dbReference>
<evidence type="ECO:0000256" key="5">
    <source>
        <dbReference type="PROSITE-ProRule" id="PRU00108"/>
    </source>
</evidence>
<dbReference type="SMART" id="SM01188">
    <property type="entry name" value="ELK"/>
    <property type="match status" value="1"/>
</dbReference>
<keyword evidence="11" id="KW-1185">Reference proteome</keyword>
<feature type="DNA-binding region" description="Homeobox; TALE-type" evidence="5">
    <location>
        <begin position="400"/>
        <end position="463"/>
    </location>
</feature>
<dbReference type="Gene3D" id="1.10.10.60">
    <property type="entry name" value="Homeodomain-like"/>
    <property type="match status" value="1"/>
</dbReference>
<evidence type="ECO:0000313" key="10">
    <source>
        <dbReference type="EMBL" id="KAI5071017.1"/>
    </source>
</evidence>
<dbReference type="InterPro" id="IPR009057">
    <property type="entry name" value="Homeodomain-like_sf"/>
</dbReference>
<evidence type="ECO:0000256" key="6">
    <source>
        <dbReference type="PROSITE-ProRule" id="PRU00559"/>
    </source>
</evidence>
<evidence type="ECO:0000256" key="1">
    <source>
        <dbReference type="ARBA" id="ARBA00004123"/>
    </source>
</evidence>
<evidence type="ECO:0000259" key="9">
    <source>
        <dbReference type="PROSITE" id="PS51213"/>
    </source>
</evidence>
<dbReference type="SMART" id="SM00389">
    <property type="entry name" value="HOX"/>
    <property type="match status" value="1"/>
</dbReference>
<organism evidence="10 11">
    <name type="scientific">Adiantum capillus-veneris</name>
    <name type="common">Maidenhair fern</name>
    <dbReference type="NCBI Taxonomy" id="13818"/>
    <lineage>
        <taxon>Eukaryota</taxon>
        <taxon>Viridiplantae</taxon>
        <taxon>Streptophyta</taxon>
        <taxon>Embryophyta</taxon>
        <taxon>Tracheophyta</taxon>
        <taxon>Polypodiopsida</taxon>
        <taxon>Polypodiidae</taxon>
        <taxon>Polypodiales</taxon>
        <taxon>Pteridineae</taxon>
        <taxon>Pteridaceae</taxon>
        <taxon>Vittarioideae</taxon>
        <taxon>Adiantum</taxon>
    </lineage>
</organism>
<keyword evidence="4 5" id="KW-0539">Nucleus</keyword>
<dbReference type="Proteomes" id="UP000886520">
    <property type="component" value="Chromosome 13"/>
</dbReference>
<evidence type="ECO:0000313" key="11">
    <source>
        <dbReference type="Proteomes" id="UP000886520"/>
    </source>
</evidence>
<sequence>MDYDSHMRAAMHSSLCNVVNYGENQVGSMMALMTTDQAADADQNRPHHSQHAQNHQTSHESHHHHQHNNDHRHQLNILHSNSLSTASPPPSSFTFYNAAIVEPYLQSALIQATHAFNQSHHAEAHPPIISGLDHLEPSTVIPTEEEKPDIGASKVVQSSQFVGGRDCNYVIATTGPSLLVSPGANSTTQQSRAAAGTVSMDMENTHSHSHSSADYTDPVKAKIVSHPAYPRLVMAYVNCHKVGAPAEVVTSLEEVSKKYQTFTAASPAAMGADPELDHFMETYCNVLQKYHDELMQPYKEAMAFFRKIELQLNALSKGTLRLSQSGDEKGDGTGNHGQHHQNNNGSSSAEEEVEEEGDASCGEVDFHEEMIDPLAEDQKLKEQLLRKYSGFICSLKQEFLKKKKKGKLPKDARQKLLDWWSQHYKWPYPSETEKAALAESTGLDQKQINNWFINQRKRHWKPSEDMQYVMVDSPTAHHHHHHHVHTHPHAHLAAHPLSSYGVVETMDAAAAAAAATIMPALQ</sequence>
<feature type="region of interest" description="Disordered" evidence="7">
    <location>
        <begin position="322"/>
        <end position="360"/>
    </location>
</feature>